<organism evidence="14 15">
    <name type="scientific">Lipingzhangella rawalii</name>
    <dbReference type="NCBI Taxonomy" id="2055835"/>
    <lineage>
        <taxon>Bacteria</taxon>
        <taxon>Bacillati</taxon>
        <taxon>Actinomycetota</taxon>
        <taxon>Actinomycetes</taxon>
        <taxon>Streptosporangiales</taxon>
        <taxon>Nocardiopsidaceae</taxon>
        <taxon>Lipingzhangella</taxon>
    </lineage>
</organism>
<evidence type="ECO:0000256" key="9">
    <source>
        <dbReference type="ARBA" id="ARBA00023004"/>
    </source>
</evidence>
<protein>
    <recommendedName>
        <fullName evidence="3 12">Ferredoxin</fullName>
    </recommendedName>
</protein>
<evidence type="ECO:0000259" key="13">
    <source>
        <dbReference type="PROSITE" id="PS51379"/>
    </source>
</evidence>
<comment type="cofactor">
    <cofactor evidence="1 12">
        <name>[4Fe-4S] cluster</name>
        <dbReference type="ChEBI" id="CHEBI:49883"/>
    </cofactor>
</comment>
<proteinExistence type="predicted"/>
<dbReference type="InterPro" id="IPR054830">
    <property type="entry name" value="FdxA_Actino"/>
</dbReference>
<reference evidence="15" key="1">
    <citation type="submission" date="2023-07" db="EMBL/GenBank/DDBJ databases">
        <title>Novel species in the genus Lipingzhangella isolated from Sambhar Salt Lake.</title>
        <authorList>
            <person name="Jiya N."/>
            <person name="Kajale S."/>
            <person name="Sharma A."/>
        </authorList>
    </citation>
    <scope>NUCLEOTIDE SEQUENCE [LARGE SCALE GENOMIC DNA]</scope>
    <source>
        <strain evidence="15">LS1_29</strain>
    </source>
</reference>
<dbReference type="Proteomes" id="UP001250214">
    <property type="component" value="Unassembled WGS sequence"/>
</dbReference>
<evidence type="ECO:0000256" key="3">
    <source>
        <dbReference type="ARBA" id="ARBA00013529"/>
    </source>
</evidence>
<dbReference type="EMBL" id="JAVLVT010000001">
    <property type="protein sequence ID" value="MDS1269051.1"/>
    <property type="molecule type" value="Genomic_DNA"/>
</dbReference>
<sequence>MVYVIAEPCVDIKDKSCLDVFPVDCIYEGGRSLYIHPDECIDCTACEPVCPVEVIYEETELSDEWQAYSQINAEFFGEVNSLEIPGRADNFKRSLADHPLVSVLPRNEQIP</sequence>
<accession>A0ABU2H180</accession>
<dbReference type="InterPro" id="IPR017896">
    <property type="entry name" value="4Fe4S_Fe-S-bd"/>
</dbReference>
<evidence type="ECO:0000256" key="6">
    <source>
        <dbReference type="ARBA" id="ARBA00022723"/>
    </source>
</evidence>
<dbReference type="Pfam" id="PF00037">
    <property type="entry name" value="Fer4"/>
    <property type="match status" value="1"/>
</dbReference>
<keyword evidence="6 12" id="KW-0479">Metal-binding</keyword>
<dbReference type="PROSITE" id="PS51379">
    <property type="entry name" value="4FE4S_FER_2"/>
    <property type="match status" value="1"/>
</dbReference>
<comment type="cofactor">
    <cofactor evidence="12">
        <name>[3Fe-4S] cluster</name>
        <dbReference type="ChEBI" id="CHEBI:21137"/>
    </cofactor>
    <text evidence="12">Binds 1 [3Fe-4S] cluster.</text>
</comment>
<evidence type="ECO:0000256" key="1">
    <source>
        <dbReference type="ARBA" id="ARBA00001966"/>
    </source>
</evidence>
<name>A0ABU2H180_9ACTN</name>
<evidence type="ECO:0000256" key="12">
    <source>
        <dbReference type="RuleBase" id="RU365098"/>
    </source>
</evidence>
<gene>
    <name evidence="14" type="ORF">RIF23_01940</name>
</gene>
<keyword evidence="11 12" id="KW-0003">3Fe-4S</keyword>
<evidence type="ECO:0000256" key="5">
    <source>
        <dbReference type="ARBA" id="ARBA00022485"/>
    </source>
</evidence>
<keyword evidence="5 12" id="KW-0004">4Fe-4S</keyword>
<dbReference type="RefSeq" id="WP_310910565.1">
    <property type="nucleotide sequence ID" value="NZ_JAVLVT010000001.1"/>
</dbReference>
<dbReference type="InterPro" id="IPR017900">
    <property type="entry name" value="4Fe4S_Fe_S_CS"/>
</dbReference>
<comment type="function">
    <text evidence="2 12">Ferredoxins are iron-sulfur proteins that transfer electrons in a wide variety of metabolic reactions.</text>
</comment>
<evidence type="ECO:0000256" key="2">
    <source>
        <dbReference type="ARBA" id="ARBA00003532"/>
    </source>
</evidence>
<dbReference type="NCBIfam" id="NF045480">
    <property type="entry name" value="FdxA_Actino"/>
    <property type="match status" value="1"/>
</dbReference>
<dbReference type="Gene3D" id="3.30.70.20">
    <property type="match status" value="1"/>
</dbReference>
<keyword evidence="4 12" id="KW-0813">Transport</keyword>
<evidence type="ECO:0000256" key="8">
    <source>
        <dbReference type="ARBA" id="ARBA00022982"/>
    </source>
</evidence>
<dbReference type="PANTHER" id="PTHR42859">
    <property type="entry name" value="OXIDOREDUCTASE"/>
    <property type="match status" value="1"/>
</dbReference>
<keyword evidence="8 12" id="KW-0249">Electron transport</keyword>
<keyword evidence="9 12" id="KW-0408">Iron</keyword>
<comment type="caution">
    <text evidence="14">The sequence shown here is derived from an EMBL/GenBank/DDBJ whole genome shotgun (WGS) entry which is preliminary data.</text>
</comment>
<evidence type="ECO:0000256" key="11">
    <source>
        <dbReference type="ARBA" id="ARBA00023291"/>
    </source>
</evidence>
<keyword evidence="10 12" id="KW-0411">Iron-sulfur</keyword>
<evidence type="ECO:0000313" key="14">
    <source>
        <dbReference type="EMBL" id="MDS1269051.1"/>
    </source>
</evidence>
<dbReference type="InterPro" id="IPR050294">
    <property type="entry name" value="RnfB_subfamily"/>
</dbReference>
<dbReference type="PROSITE" id="PS00198">
    <property type="entry name" value="4FE4S_FER_1"/>
    <property type="match status" value="1"/>
</dbReference>
<dbReference type="InterPro" id="IPR000813">
    <property type="entry name" value="7Fe_ferredoxin"/>
</dbReference>
<dbReference type="PANTHER" id="PTHR42859:SF2">
    <property type="entry name" value="FERREDOXIN"/>
    <property type="match status" value="1"/>
</dbReference>
<dbReference type="SUPFAM" id="SSF54862">
    <property type="entry name" value="4Fe-4S ferredoxins"/>
    <property type="match status" value="1"/>
</dbReference>
<keyword evidence="15" id="KW-1185">Reference proteome</keyword>
<feature type="domain" description="4Fe-4S ferredoxin-type" evidence="13">
    <location>
        <begin position="31"/>
        <end position="60"/>
    </location>
</feature>
<dbReference type="PRINTS" id="PR00354">
    <property type="entry name" value="7FE8SFRDOXIN"/>
</dbReference>
<evidence type="ECO:0000256" key="7">
    <source>
        <dbReference type="ARBA" id="ARBA00022737"/>
    </source>
</evidence>
<keyword evidence="7" id="KW-0677">Repeat</keyword>
<evidence type="ECO:0000256" key="4">
    <source>
        <dbReference type="ARBA" id="ARBA00022448"/>
    </source>
</evidence>
<evidence type="ECO:0000313" key="15">
    <source>
        <dbReference type="Proteomes" id="UP001250214"/>
    </source>
</evidence>
<evidence type="ECO:0000256" key="10">
    <source>
        <dbReference type="ARBA" id="ARBA00023014"/>
    </source>
</evidence>